<reference evidence="1 3" key="1">
    <citation type="submission" date="2016-03" db="EMBL/GenBank/DDBJ databases">
        <title>Complete genome of Aminobacter aminovorans KCTC 2477.</title>
        <authorList>
            <person name="Kim K.M."/>
        </authorList>
    </citation>
    <scope>NUCLEOTIDE SEQUENCE [LARGE SCALE GENOMIC DNA]</scope>
    <source>
        <strain evidence="1 3">KCTC 2477</strain>
    </source>
</reference>
<sequence>MPRSYGNKAYGFVFSGCLRQLEGTDIAVRMRLWATQNRLA</sequence>
<evidence type="ECO:0000313" key="2">
    <source>
        <dbReference type="EMBL" id="MBB3707629.1"/>
    </source>
</evidence>
<reference evidence="2 4" key="2">
    <citation type="submission" date="2020-08" db="EMBL/GenBank/DDBJ databases">
        <title>Genomic Encyclopedia of Type Strains, Phase IV (KMG-IV): sequencing the most valuable type-strain genomes for metagenomic binning, comparative biology and taxonomic classification.</title>
        <authorList>
            <person name="Goeker M."/>
        </authorList>
    </citation>
    <scope>NUCLEOTIDE SEQUENCE [LARGE SCALE GENOMIC DNA]</scope>
    <source>
        <strain evidence="2 4">DSM 10368</strain>
    </source>
</reference>
<protein>
    <submittedName>
        <fullName evidence="1">Uncharacterized protein</fullName>
    </submittedName>
</protein>
<accession>A0AAC9AQ09</accession>
<dbReference type="Proteomes" id="UP000075755">
    <property type="component" value="Chromosome"/>
</dbReference>
<evidence type="ECO:0000313" key="1">
    <source>
        <dbReference type="EMBL" id="AMS39482.1"/>
    </source>
</evidence>
<dbReference type="AlphaFoldDB" id="A0AAC9AQ09"/>
<keyword evidence="4" id="KW-1185">Reference proteome</keyword>
<organism evidence="1 3">
    <name type="scientific">Aminobacter aminovorans</name>
    <name type="common">Chelatobacter heintzii</name>
    <dbReference type="NCBI Taxonomy" id="83263"/>
    <lineage>
        <taxon>Bacteria</taxon>
        <taxon>Pseudomonadati</taxon>
        <taxon>Pseudomonadota</taxon>
        <taxon>Alphaproteobacteria</taxon>
        <taxon>Hyphomicrobiales</taxon>
        <taxon>Phyllobacteriaceae</taxon>
        <taxon>Aminobacter</taxon>
    </lineage>
</organism>
<proteinExistence type="predicted"/>
<dbReference type="EMBL" id="JACICB010000014">
    <property type="protein sequence ID" value="MBB3707629.1"/>
    <property type="molecule type" value="Genomic_DNA"/>
</dbReference>
<dbReference type="EMBL" id="CP015005">
    <property type="protein sequence ID" value="AMS39482.1"/>
    <property type="molecule type" value="Genomic_DNA"/>
</dbReference>
<dbReference type="KEGG" id="aak:AA2016_0543"/>
<name>A0AAC9AQ09_AMIAI</name>
<evidence type="ECO:0000313" key="3">
    <source>
        <dbReference type="Proteomes" id="UP000075755"/>
    </source>
</evidence>
<evidence type="ECO:0000313" key="4">
    <source>
        <dbReference type="Proteomes" id="UP000577697"/>
    </source>
</evidence>
<gene>
    <name evidence="1" type="ORF">AA2016_0543</name>
    <name evidence="2" type="ORF">FHS67_003960</name>
</gene>
<dbReference type="Proteomes" id="UP000577697">
    <property type="component" value="Unassembled WGS sequence"/>
</dbReference>